<proteinExistence type="inferred from homology"/>
<protein>
    <submittedName>
        <fullName evidence="14">Uncharacterized protein</fullName>
    </submittedName>
</protein>
<evidence type="ECO:0000256" key="6">
    <source>
        <dbReference type="ARBA" id="ARBA00022840"/>
    </source>
</evidence>
<evidence type="ECO:0000256" key="9">
    <source>
        <dbReference type="ARBA" id="ARBA00023069"/>
    </source>
</evidence>
<evidence type="ECO:0000256" key="4">
    <source>
        <dbReference type="ARBA" id="ARBA00022701"/>
    </source>
</evidence>
<keyword evidence="8" id="KW-0175">Coiled coil</keyword>
<keyword evidence="4" id="KW-0493">Microtubule</keyword>
<keyword evidence="10" id="KW-0505">Motor protein</keyword>
<dbReference type="GO" id="GO:0030286">
    <property type="term" value="C:dynein complex"/>
    <property type="evidence" value="ECO:0007669"/>
    <property type="project" value="UniProtKB-KW"/>
</dbReference>
<sequence>KTANDIETLRDGYRPAAKRGAVLFFVLAEMALVNTMYQYSLASFLEVFDLSLSKSLPNAILPTRLKNIMDALTQNVYNYGCTGEPAK</sequence>
<dbReference type="GO" id="GO:0005524">
    <property type="term" value="F:ATP binding"/>
    <property type="evidence" value="ECO:0007669"/>
    <property type="project" value="UniProtKB-KW"/>
</dbReference>
<evidence type="ECO:0000256" key="11">
    <source>
        <dbReference type="ARBA" id="ARBA00023212"/>
    </source>
</evidence>
<keyword evidence="6" id="KW-0067">ATP-binding</keyword>
<evidence type="ECO:0000256" key="13">
    <source>
        <dbReference type="SAM" id="Phobius"/>
    </source>
</evidence>
<dbReference type="Proteomes" id="UP001529510">
    <property type="component" value="Unassembled WGS sequence"/>
</dbReference>
<dbReference type="PANTHER" id="PTHR22878">
    <property type="entry name" value="DYNEIN HEAVY CHAIN 6, AXONEMAL-LIKE-RELATED"/>
    <property type="match status" value="1"/>
</dbReference>
<keyword evidence="7" id="KW-0243">Dynein</keyword>
<gene>
    <name evidence="14" type="ORF">M9458_011807</name>
</gene>
<keyword evidence="9" id="KW-0969">Cilium</keyword>
<evidence type="ECO:0000256" key="2">
    <source>
        <dbReference type="ARBA" id="ARBA00008887"/>
    </source>
</evidence>
<evidence type="ECO:0000313" key="15">
    <source>
        <dbReference type="Proteomes" id="UP001529510"/>
    </source>
</evidence>
<feature type="transmembrane region" description="Helical" evidence="13">
    <location>
        <begin position="21"/>
        <end position="40"/>
    </location>
</feature>
<feature type="non-terminal residue" evidence="14">
    <location>
        <position position="1"/>
    </location>
</feature>
<organism evidence="14 15">
    <name type="scientific">Cirrhinus mrigala</name>
    <name type="common">Mrigala</name>
    <dbReference type="NCBI Taxonomy" id="683832"/>
    <lineage>
        <taxon>Eukaryota</taxon>
        <taxon>Metazoa</taxon>
        <taxon>Chordata</taxon>
        <taxon>Craniata</taxon>
        <taxon>Vertebrata</taxon>
        <taxon>Euteleostomi</taxon>
        <taxon>Actinopterygii</taxon>
        <taxon>Neopterygii</taxon>
        <taxon>Teleostei</taxon>
        <taxon>Ostariophysi</taxon>
        <taxon>Cypriniformes</taxon>
        <taxon>Cyprinidae</taxon>
        <taxon>Labeoninae</taxon>
        <taxon>Labeonini</taxon>
        <taxon>Cirrhinus</taxon>
    </lineage>
</organism>
<feature type="non-terminal residue" evidence="14">
    <location>
        <position position="87"/>
    </location>
</feature>
<comment type="similarity">
    <text evidence="2">Belongs to the dynein heavy chain family.</text>
</comment>
<dbReference type="GO" id="GO:0005874">
    <property type="term" value="C:microtubule"/>
    <property type="evidence" value="ECO:0007669"/>
    <property type="project" value="UniProtKB-KW"/>
</dbReference>
<dbReference type="FunFam" id="1.10.8.1220:FF:000001">
    <property type="entry name" value="Dynein axonemal heavy chain 5"/>
    <property type="match status" value="1"/>
</dbReference>
<evidence type="ECO:0000256" key="7">
    <source>
        <dbReference type="ARBA" id="ARBA00023017"/>
    </source>
</evidence>
<evidence type="ECO:0000256" key="12">
    <source>
        <dbReference type="ARBA" id="ARBA00023273"/>
    </source>
</evidence>
<accession>A0ABD0R4S8</accession>
<evidence type="ECO:0000256" key="1">
    <source>
        <dbReference type="ARBA" id="ARBA00004430"/>
    </source>
</evidence>
<evidence type="ECO:0000256" key="8">
    <source>
        <dbReference type="ARBA" id="ARBA00023054"/>
    </source>
</evidence>
<keyword evidence="13" id="KW-1133">Transmembrane helix</keyword>
<keyword evidence="13" id="KW-0472">Membrane</keyword>
<dbReference type="InterPro" id="IPR026983">
    <property type="entry name" value="DHC"/>
</dbReference>
<keyword evidence="3" id="KW-0963">Cytoplasm</keyword>
<keyword evidence="13" id="KW-0812">Transmembrane</keyword>
<evidence type="ECO:0000256" key="5">
    <source>
        <dbReference type="ARBA" id="ARBA00022741"/>
    </source>
</evidence>
<dbReference type="AlphaFoldDB" id="A0ABD0R4S8"/>
<keyword evidence="15" id="KW-1185">Reference proteome</keyword>
<keyword evidence="11" id="KW-0206">Cytoskeleton</keyword>
<keyword evidence="5" id="KW-0547">Nucleotide-binding</keyword>
<comment type="subcellular location">
    <subcellularLocation>
        <location evidence="1">Cytoplasm</location>
        <location evidence="1">Cytoskeleton</location>
        <location evidence="1">Cilium axoneme</location>
    </subcellularLocation>
</comment>
<evidence type="ECO:0000256" key="3">
    <source>
        <dbReference type="ARBA" id="ARBA00022490"/>
    </source>
</evidence>
<evidence type="ECO:0000256" key="10">
    <source>
        <dbReference type="ARBA" id="ARBA00023175"/>
    </source>
</evidence>
<name>A0ABD0R4S8_CIRMR</name>
<evidence type="ECO:0000313" key="14">
    <source>
        <dbReference type="EMBL" id="KAL0193511.1"/>
    </source>
</evidence>
<dbReference type="EMBL" id="JAMKFB020000005">
    <property type="protein sequence ID" value="KAL0193511.1"/>
    <property type="molecule type" value="Genomic_DNA"/>
</dbReference>
<dbReference type="PANTHER" id="PTHR22878:SF63">
    <property type="entry name" value="DYNEIN AXONEMAL HEAVY CHAIN 10"/>
    <property type="match status" value="1"/>
</dbReference>
<comment type="caution">
    <text evidence="14">The sequence shown here is derived from an EMBL/GenBank/DDBJ whole genome shotgun (WGS) entry which is preliminary data.</text>
</comment>
<reference evidence="14 15" key="1">
    <citation type="submission" date="2024-05" db="EMBL/GenBank/DDBJ databases">
        <title>Genome sequencing and assembly of Indian major carp, Cirrhinus mrigala (Hamilton, 1822).</title>
        <authorList>
            <person name="Mohindra V."/>
            <person name="Chowdhury L.M."/>
            <person name="Lal K."/>
            <person name="Jena J.K."/>
        </authorList>
    </citation>
    <scope>NUCLEOTIDE SEQUENCE [LARGE SCALE GENOMIC DNA]</scope>
    <source>
        <strain evidence="14">CM1030</strain>
        <tissue evidence="14">Blood</tissue>
    </source>
</reference>
<dbReference type="GO" id="GO:0005930">
    <property type="term" value="C:axoneme"/>
    <property type="evidence" value="ECO:0007669"/>
    <property type="project" value="UniProtKB-SubCell"/>
</dbReference>
<dbReference type="Gene3D" id="1.10.8.1220">
    <property type="match status" value="1"/>
</dbReference>
<keyword evidence="12" id="KW-0966">Cell projection</keyword>